<protein>
    <submittedName>
        <fullName evidence="1">Uncharacterized protein</fullName>
    </submittedName>
</protein>
<accession>A0A0F9C8W2</accession>
<comment type="caution">
    <text evidence="1">The sequence shown here is derived from an EMBL/GenBank/DDBJ whole genome shotgun (WGS) entry which is preliminary data.</text>
</comment>
<name>A0A0F9C8W2_9ZZZZ</name>
<sequence>MAKTIRGKLVAVHAHDLGVLQSFACEHKREGEADCDEADIERGGCCNSCWASRFAKRALEGRVFMAPEADEPASIDAWDLIGGLVDTVIQLGGQAEIDYEGAQVTIHPPKPDGRTEIKLVFEPKEAESEAEYHPE</sequence>
<proteinExistence type="predicted"/>
<dbReference type="AlphaFoldDB" id="A0A0F9C8W2"/>
<organism evidence="1">
    <name type="scientific">marine sediment metagenome</name>
    <dbReference type="NCBI Taxonomy" id="412755"/>
    <lineage>
        <taxon>unclassified sequences</taxon>
        <taxon>metagenomes</taxon>
        <taxon>ecological metagenomes</taxon>
    </lineage>
</organism>
<dbReference type="EMBL" id="LAZR01045456">
    <property type="protein sequence ID" value="KKK98829.1"/>
    <property type="molecule type" value="Genomic_DNA"/>
</dbReference>
<reference evidence="1" key="1">
    <citation type="journal article" date="2015" name="Nature">
        <title>Complex archaea that bridge the gap between prokaryotes and eukaryotes.</title>
        <authorList>
            <person name="Spang A."/>
            <person name="Saw J.H."/>
            <person name="Jorgensen S.L."/>
            <person name="Zaremba-Niedzwiedzka K."/>
            <person name="Martijn J."/>
            <person name="Lind A.E."/>
            <person name="van Eijk R."/>
            <person name="Schleper C."/>
            <person name="Guy L."/>
            <person name="Ettema T.J."/>
        </authorList>
    </citation>
    <scope>NUCLEOTIDE SEQUENCE</scope>
</reference>
<gene>
    <name evidence="1" type="ORF">LCGC14_2638830</name>
</gene>
<evidence type="ECO:0000313" key="1">
    <source>
        <dbReference type="EMBL" id="KKK98829.1"/>
    </source>
</evidence>